<feature type="region of interest" description="Disordered" evidence="1">
    <location>
        <begin position="1"/>
        <end position="33"/>
    </location>
</feature>
<evidence type="ECO:0000313" key="3">
    <source>
        <dbReference type="Proteomes" id="UP000617734"/>
    </source>
</evidence>
<dbReference type="EMBL" id="BNBO01000062">
    <property type="protein sequence ID" value="GHH83057.1"/>
    <property type="molecule type" value="Genomic_DNA"/>
</dbReference>
<reference evidence="2" key="2">
    <citation type="submission" date="2020-09" db="EMBL/GenBank/DDBJ databases">
        <authorList>
            <person name="Sun Q."/>
            <person name="Ohkuma M."/>
        </authorList>
    </citation>
    <scope>NUCLEOTIDE SEQUENCE</scope>
    <source>
        <strain evidence="2">JCM 4646</strain>
    </source>
</reference>
<dbReference type="Proteomes" id="UP000617734">
    <property type="component" value="Unassembled WGS sequence"/>
</dbReference>
<evidence type="ECO:0000313" key="2">
    <source>
        <dbReference type="EMBL" id="GHH83057.1"/>
    </source>
</evidence>
<feature type="compositionally biased region" description="Low complexity" evidence="1">
    <location>
        <begin position="18"/>
        <end position="27"/>
    </location>
</feature>
<accession>A0A919GE96</accession>
<comment type="caution">
    <text evidence="2">The sequence shown here is derived from an EMBL/GenBank/DDBJ whole genome shotgun (WGS) entry which is preliminary data.</text>
</comment>
<dbReference type="AlphaFoldDB" id="A0A919GE96"/>
<sequence length="107" mass="11176">MRGAPARPGPVLRGPAGGRRSPAGPKRAGPEAGRVELCRAGPTRVPRVGVPGGAACGRDAARGWRCGRSARRMTAVRPGRAGGRRTVTVRQIPVDCLTQRNQMVMGD</sequence>
<reference evidence="2" key="1">
    <citation type="journal article" date="2014" name="Int. J. Syst. Evol. Microbiol.">
        <title>Complete genome sequence of Corynebacterium casei LMG S-19264T (=DSM 44701T), isolated from a smear-ripened cheese.</title>
        <authorList>
            <consortium name="US DOE Joint Genome Institute (JGI-PGF)"/>
            <person name="Walter F."/>
            <person name="Albersmeier A."/>
            <person name="Kalinowski J."/>
            <person name="Ruckert C."/>
        </authorList>
    </citation>
    <scope>NUCLEOTIDE SEQUENCE</scope>
    <source>
        <strain evidence="2">JCM 4646</strain>
    </source>
</reference>
<name>A0A919GE96_9ACTN</name>
<organism evidence="2 3">
    <name type="scientific">Kitasatospora indigofera</name>
    <dbReference type="NCBI Taxonomy" id="67307"/>
    <lineage>
        <taxon>Bacteria</taxon>
        <taxon>Bacillati</taxon>
        <taxon>Actinomycetota</taxon>
        <taxon>Actinomycetes</taxon>
        <taxon>Kitasatosporales</taxon>
        <taxon>Streptomycetaceae</taxon>
        <taxon>Kitasatospora</taxon>
    </lineage>
</organism>
<proteinExistence type="predicted"/>
<protein>
    <submittedName>
        <fullName evidence="2">Uncharacterized protein</fullName>
    </submittedName>
</protein>
<gene>
    <name evidence="2" type="ORF">GCM10018781_69310</name>
</gene>
<keyword evidence="3" id="KW-1185">Reference proteome</keyword>
<evidence type="ECO:0000256" key="1">
    <source>
        <dbReference type="SAM" id="MobiDB-lite"/>
    </source>
</evidence>